<dbReference type="PANTHER" id="PTHR46211:SF1">
    <property type="entry name" value="GLYCEROPHOSPHODIESTER PHOSPHODIESTERASE, CYTOPLASMIC"/>
    <property type="match status" value="1"/>
</dbReference>
<dbReference type="PROSITE" id="PS51704">
    <property type="entry name" value="GP_PDE"/>
    <property type="match status" value="1"/>
</dbReference>
<evidence type="ECO:0000313" key="3">
    <source>
        <dbReference type="Proteomes" id="UP000193738"/>
    </source>
</evidence>
<protein>
    <recommendedName>
        <fullName evidence="1">GP-PDE domain-containing protein</fullName>
    </recommendedName>
</protein>
<reference evidence="2 3" key="1">
    <citation type="submission" date="2016-01" db="EMBL/GenBank/DDBJ databases">
        <title>The new phylogeny of the genus Mycobacterium.</title>
        <authorList>
            <person name="Tarcisio F."/>
            <person name="Conor M."/>
            <person name="Antonella G."/>
            <person name="Elisabetta G."/>
            <person name="Giulia F.S."/>
            <person name="Sara T."/>
            <person name="Anna F."/>
            <person name="Clotilde B."/>
            <person name="Roberto B."/>
            <person name="Veronica D.S."/>
            <person name="Fabio R."/>
            <person name="Monica P."/>
            <person name="Olivier J."/>
            <person name="Enrico T."/>
            <person name="Nicola S."/>
        </authorList>
    </citation>
    <scope>NUCLEOTIDE SEQUENCE [LARGE SCALE GENOMIC DNA]</scope>
    <source>
        <strain evidence="2 3">DSM 43505</strain>
    </source>
</reference>
<dbReference type="STRING" id="1777.AWC07_01020"/>
<accession>A0A1X1VEN6</accession>
<dbReference type="Proteomes" id="UP000193738">
    <property type="component" value="Unassembled WGS sequence"/>
</dbReference>
<sequence>MNGNNVFPNGSEPVFGPSPAILGHRGCGRGSVDGLLENTLESFLAAVQHGVDWLEVDVRRTSDDLLVVAHNPADDDGVFYADITGHEAADRGSLRLEELLEALPPGVGVDFDVKTSMEDATRDRDRTTMGRLAPLVVRESRRRPVLVTSFDPGALDIARELAPGVARGLLTWLRFPIGQAVAAAGHLDVQVLAPHWGSLRPNQNEPEALQRPLEYIVDLVHRSGREFLAWCPPLEFTPELLAAGVDALCVNDVPEALASLPPSPAPT</sequence>
<dbReference type="GO" id="GO:0008081">
    <property type="term" value="F:phosphoric diester hydrolase activity"/>
    <property type="evidence" value="ECO:0007669"/>
    <property type="project" value="InterPro"/>
</dbReference>
<dbReference type="GO" id="GO:0006629">
    <property type="term" value="P:lipid metabolic process"/>
    <property type="evidence" value="ECO:0007669"/>
    <property type="project" value="InterPro"/>
</dbReference>
<dbReference type="Gene3D" id="3.20.20.190">
    <property type="entry name" value="Phosphatidylinositol (PI) phosphodiesterase"/>
    <property type="match status" value="1"/>
</dbReference>
<organism evidence="2 3">
    <name type="scientific">Mycobacterium gastri</name>
    <dbReference type="NCBI Taxonomy" id="1777"/>
    <lineage>
        <taxon>Bacteria</taxon>
        <taxon>Bacillati</taxon>
        <taxon>Actinomycetota</taxon>
        <taxon>Actinomycetes</taxon>
        <taxon>Mycobacteriales</taxon>
        <taxon>Mycobacteriaceae</taxon>
        <taxon>Mycobacterium</taxon>
    </lineage>
</organism>
<dbReference type="SUPFAM" id="SSF51695">
    <property type="entry name" value="PLC-like phosphodiesterases"/>
    <property type="match status" value="1"/>
</dbReference>
<keyword evidence="3" id="KW-1185">Reference proteome</keyword>
<evidence type="ECO:0000259" key="1">
    <source>
        <dbReference type="PROSITE" id="PS51704"/>
    </source>
</evidence>
<comment type="caution">
    <text evidence="2">The sequence shown here is derived from an EMBL/GenBank/DDBJ whole genome shotgun (WGS) entry which is preliminary data.</text>
</comment>
<dbReference type="PANTHER" id="PTHR46211">
    <property type="entry name" value="GLYCEROPHOSPHORYL DIESTER PHOSPHODIESTERASE"/>
    <property type="match status" value="1"/>
</dbReference>
<gene>
    <name evidence="2" type="ORF">AWC07_01020</name>
</gene>
<name>A0A1X1VEN6_MYCGS</name>
<dbReference type="CDD" id="cd08556">
    <property type="entry name" value="GDPD"/>
    <property type="match status" value="1"/>
</dbReference>
<dbReference type="RefSeq" id="WP_051507807.1">
    <property type="nucleotide sequence ID" value="NZ_LQOX01000111.1"/>
</dbReference>
<dbReference type="InterPro" id="IPR017946">
    <property type="entry name" value="PLC-like_Pdiesterase_TIM-brl"/>
</dbReference>
<dbReference type="EMBL" id="LQOX01000111">
    <property type="protein sequence ID" value="ORV67449.1"/>
    <property type="molecule type" value="Genomic_DNA"/>
</dbReference>
<dbReference type="Pfam" id="PF03009">
    <property type="entry name" value="GDPD"/>
    <property type="match status" value="1"/>
</dbReference>
<dbReference type="AlphaFoldDB" id="A0A1X1VEN6"/>
<evidence type="ECO:0000313" key="2">
    <source>
        <dbReference type="EMBL" id="ORV67449.1"/>
    </source>
</evidence>
<feature type="domain" description="GP-PDE" evidence="1">
    <location>
        <begin position="19"/>
        <end position="260"/>
    </location>
</feature>
<dbReference type="InterPro" id="IPR030395">
    <property type="entry name" value="GP_PDE_dom"/>
</dbReference>
<proteinExistence type="predicted"/>